<dbReference type="SUPFAM" id="SSF55874">
    <property type="entry name" value="ATPase domain of HSP90 chaperone/DNA topoisomerase II/histidine kinase"/>
    <property type="match status" value="1"/>
</dbReference>
<reference evidence="12" key="1">
    <citation type="submission" date="2020-12" db="EMBL/GenBank/DDBJ databases">
        <title>The genome sequence of Inhella sp. 1Y17.</title>
        <authorList>
            <person name="Liu Y."/>
        </authorList>
    </citation>
    <scope>NUCLEOTIDE SEQUENCE</scope>
    <source>
        <strain evidence="12">1Y17</strain>
    </source>
</reference>
<comment type="catalytic activity">
    <reaction evidence="1">
        <text>ATP + protein L-histidine = ADP + protein N-phospho-L-histidine.</text>
        <dbReference type="EC" id="2.7.13.3"/>
    </reaction>
</comment>
<dbReference type="Proteomes" id="UP000613266">
    <property type="component" value="Unassembled WGS sequence"/>
</dbReference>
<dbReference type="InterPro" id="IPR013655">
    <property type="entry name" value="PAS_fold_3"/>
</dbReference>
<evidence type="ECO:0000256" key="4">
    <source>
        <dbReference type="ARBA" id="ARBA00022692"/>
    </source>
</evidence>
<protein>
    <recommendedName>
        <fullName evidence="3">histidine kinase</fullName>
        <ecNumber evidence="3">2.7.13.3</ecNumber>
    </recommendedName>
</protein>
<dbReference type="PRINTS" id="PR00344">
    <property type="entry name" value="BCTRLSENSOR"/>
</dbReference>
<evidence type="ECO:0000259" key="8">
    <source>
        <dbReference type="PROSITE" id="PS50109"/>
    </source>
</evidence>
<dbReference type="Pfam" id="PF08447">
    <property type="entry name" value="PAS_3"/>
    <property type="match status" value="1"/>
</dbReference>
<feature type="domain" description="PAS" evidence="9">
    <location>
        <begin position="364"/>
        <end position="437"/>
    </location>
</feature>
<dbReference type="PROSITE" id="PS50109">
    <property type="entry name" value="HIS_KIN"/>
    <property type="match status" value="1"/>
</dbReference>
<dbReference type="SMART" id="SM00086">
    <property type="entry name" value="PAC"/>
    <property type="match status" value="1"/>
</dbReference>
<dbReference type="InterPro" id="IPR042240">
    <property type="entry name" value="CHASE_sf"/>
</dbReference>
<dbReference type="Gene3D" id="3.30.450.20">
    <property type="entry name" value="PAS domain"/>
    <property type="match status" value="1"/>
</dbReference>
<accession>A0A931J845</accession>
<dbReference type="PROSITE" id="PS50839">
    <property type="entry name" value="CHASE"/>
    <property type="match status" value="1"/>
</dbReference>
<evidence type="ECO:0000256" key="3">
    <source>
        <dbReference type="ARBA" id="ARBA00012438"/>
    </source>
</evidence>
<dbReference type="AlphaFoldDB" id="A0A931J845"/>
<evidence type="ECO:0000313" key="12">
    <source>
        <dbReference type="EMBL" id="MBH9578532.1"/>
    </source>
</evidence>
<dbReference type="InterPro" id="IPR000014">
    <property type="entry name" value="PAS"/>
</dbReference>
<feature type="domain" description="Histidine kinase" evidence="8">
    <location>
        <begin position="539"/>
        <end position="771"/>
    </location>
</feature>
<evidence type="ECO:0000256" key="7">
    <source>
        <dbReference type="SAM" id="Phobius"/>
    </source>
</evidence>
<dbReference type="InterPro" id="IPR000700">
    <property type="entry name" value="PAS-assoc_C"/>
</dbReference>
<dbReference type="RefSeq" id="WP_198112295.1">
    <property type="nucleotide sequence ID" value="NZ_JAEDAK010000012.1"/>
</dbReference>
<evidence type="ECO:0000259" key="11">
    <source>
        <dbReference type="PROSITE" id="PS50839"/>
    </source>
</evidence>
<dbReference type="InterPro" id="IPR005467">
    <property type="entry name" value="His_kinase_dom"/>
</dbReference>
<evidence type="ECO:0000259" key="9">
    <source>
        <dbReference type="PROSITE" id="PS50112"/>
    </source>
</evidence>
<dbReference type="Pfam" id="PF02518">
    <property type="entry name" value="HATPase_c"/>
    <property type="match status" value="1"/>
</dbReference>
<proteinExistence type="predicted"/>
<dbReference type="InterPro" id="IPR035965">
    <property type="entry name" value="PAS-like_dom_sf"/>
</dbReference>
<dbReference type="Gene3D" id="1.10.287.130">
    <property type="match status" value="1"/>
</dbReference>
<dbReference type="InterPro" id="IPR003594">
    <property type="entry name" value="HATPase_dom"/>
</dbReference>
<dbReference type="PROSITE" id="PS50113">
    <property type="entry name" value="PAC"/>
    <property type="match status" value="1"/>
</dbReference>
<feature type="domain" description="CHASE" evidence="11">
    <location>
        <begin position="86"/>
        <end position="252"/>
    </location>
</feature>
<evidence type="ECO:0000256" key="1">
    <source>
        <dbReference type="ARBA" id="ARBA00000085"/>
    </source>
</evidence>
<dbReference type="GO" id="GO:0016020">
    <property type="term" value="C:membrane"/>
    <property type="evidence" value="ECO:0007669"/>
    <property type="project" value="UniProtKB-SubCell"/>
</dbReference>
<dbReference type="EC" id="2.7.13.3" evidence="3"/>
<dbReference type="NCBIfam" id="TIGR00229">
    <property type="entry name" value="sensory_box"/>
    <property type="match status" value="1"/>
</dbReference>
<dbReference type="GO" id="GO:0007165">
    <property type="term" value="P:signal transduction"/>
    <property type="evidence" value="ECO:0007669"/>
    <property type="project" value="UniProtKB-ARBA"/>
</dbReference>
<dbReference type="Pfam" id="PF03924">
    <property type="entry name" value="CHASE"/>
    <property type="match status" value="1"/>
</dbReference>
<dbReference type="SMART" id="SM00091">
    <property type="entry name" value="PAS"/>
    <property type="match status" value="1"/>
</dbReference>
<sequence length="777" mass="85183">MPAARAPSAPEPDTLATPLRDRLLVLALLLLGSTASWLGQHALRQADARHAQERSQAAAQTVQIQVQQALTRTLEAARSAGLMVETHPQLQQRDFMHYAQQLTAQLPPITLFEWQPWVLHSERAAFEQAARAQGLEGFEIREPDPAGTGWRTAPAREHYLPVLYGWPAGIAPLGFDLAPDALRMGSKRAAAAQRRPVASTSFPIIRQSQAQAPVTGFAISTPVFEQGGGAPRLRGFMAAVVELPNLFEAVTQQAQRSQFVYWVFEGPSTEGPLRHQGGAAAGTLPARSGPAQALEQTLRVDVAGQPWTLLLQPSPAFLRGDASLRPLLALASGLLATALLALAVARGFAARRAAEQARRRLAEEERRLSNVIEGTRAATWEHDFETGSTHVNEHWEAICGYPPGAYQPATSYQWQQDCHPEDLERVKGELRRHLQGESALFDVEYRHRQQDGGWRWVQSRGKVLRRDAEGRATLMAGTLMDIDARKQAEFHLQELNSTLEARVAQRSSELAQAMESLRNSREALAEAQSRAALNAMVAGVTHELSSPMSNSLVCAQNLVERAGLFEQRLQGTPPLRRSELAEFVQLVRENADLAQRNLQRAGELMRKFRQVAADQASEQRRPFDLAEMVQELLATLSPTLQRQPHRVQANIPPGLRLESYPGPLGQVLINLINNALLHAFPPGQNGEVLLSAEAQGEQILLRVADNGRGMDAATLEQLFKPFFSTRIGQGGMGLGMPIVDRLVHKTLGGQIVVRSQPGQGTVFEISLPRVAPSTATE</sequence>
<keyword evidence="5 7" id="KW-1133">Transmembrane helix</keyword>
<keyword evidence="6 7" id="KW-0472">Membrane</keyword>
<dbReference type="InterPro" id="IPR036890">
    <property type="entry name" value="HATPase_C_sf"/>
</dbReference>
<dbReference type="SMART" id="SM01079">
    <property type="entry name" value="CHASE"/>
    <property type="match status" value="1"/>
</dbReference>
<dbReference type="InterPro" id="IPR001610">
    <property type="entry name" value="PAC"/>
</dbReference>
<dbReference type="GO" id="GO:0004673">
    <property type="term" value="F:protein histidine kinase activity"/>
    <property type="evidence" value="ECO:0007669"/>
    <property type="project" value="UniProtKB-EC"/>
</dbReference>
<name>A0A931J845_9BURK</name>
<feature type="domain" description="PAC" evidence="10">
    <location>
        <begin position="441"/>
        <end position="494"/>
    </location>
</feature>
<dbReference type="SMART" id="SM00387">
    <property type="entry name" value="HATPase_c"/>
    <property type="match status" value="1"/>
</dbReference>
<dbReference type="PROSITE" id="PS50112">
    <property type="entry name" value="PAS"/>
    <property type="match status" value="1"/>
</dbReference>
<dbReference type="CDD" id="cd00075">
    <property type="entry name" value="HATPase"/>
    <property type="match status" value="1"/>
</dbReference>
<dbReference type="PANTHER" id="PTHR43065">
    <property type="entry name" value="SENSOR HISTIDINE KINASE"/>
    <property type="match status" value="1"/>
</dbReference>
<gene>
    <name evidence="12" type="ORF">I7X39_16695</name>
</gene>
<comment type="caution">
    <text evidence="12">The sequence shown here is derived from an EMBL/GenBank/DDBJ whole genome shotgun (WGS) entry which is preliminary data.</text>
</comment>
<evidence type="ECO:0000313" key="13">
    <source>
        <dbReference type="Proteomes" id="UP000613266"/>
    </source>
</evidence>
<dbReference type="Gene3D" id="3.30.450.350">
    <property type="entry name" value="CHASE domain"/>
    <property type="match status" value="1"/>
</dbReference>
<evidence type="ECO:0000256" key="6">
    <source>
        <dbReference type="ARBA" id="ARBA00023136"/>
    </source>
</evidence>
<evidence type="ECO:0000256" key="2">
    <source>
        <dbReference type="ARBA" id="ARBA00004370"/>
    </source>
</evidence>
<dbReference type="PANTHER" id="PTHR43065:SF42">
    <property type="entry name" value="TWO-COMPONENT SENSOR PPRA"/>
    <property type="match status" value="1"/>
</dbReference>
<evidence type="ECO:0000259" key="10">
    <source>
        <dbReference type="PROSITE" id="PS50113"/>
    </source>
</evidence>
<keyword evidence="4 7" id="KW-0812">Transmembrane</keyword>
<dbReference type="InterPro" id="IPR004358">
    <property type="entry name" value="Sig_transdc_His_kin-like_C"/>
</dbReference>
<dbReference type="EMBL" id="JAEDAK010000012">
    <property type="protein sequence ID" value="MBH9578532.1"/>
    <property type="molecule type" value="Genomic_DNA"/>
</dbReference>
<organism evidence="12 13">
    <name type="scientific">Inhella proteolytica</name>
    <dbReference type="NCBI Taxonomy" id="2795029"/>
    <lineage>
        <taxon>Bacteria</taxon>
        <taxon>Pseudomonadati</taxon>
        <taxon>Pseudomonadota</taxon>
        <taxon>Betaproteobacteria</taxon>
        <taxon>Burkholderiales</taxon>
        <taxon>Sphaerotilaceae</taxon>
        <taxon>Inhella</taxon>
    </lineage>
</organism>
<dbReference type="CDD" id="cd00130">
    <property type="entry name" value="PAS"/>
    <property type="match status" value="1"/>
</dbReference>
<dbReference type="Gene3D" id="3.30.565.10">
    <property type="entry name" value="Histidine kinase-like ATPase, C-terminal domain"/>
    <property type="match status" value="1"/>
</dbReference>
<feature type="transmembrane region" description="Helical" evidence="7">
    <location>
        <begin position="327"/>
        <end position="349"/>
    </location>
</feature>
<dbReference type="SUPFAM" id="SSF55785">
    <property type="entry name" value="PYP-like sensor domain (PAS domain)"/>
    <property type="match status" value="1"/>
</dbReference>
<dbReference type="InterPro" id="IPR006189">
    <property type="entry name" value="CHASE_dom"/>
</dbReference>
<keyword evidence="13" id="KW-1185">Reference proteome</keyword>
<evidence type="ECO:0000256" key="5">
    <source>
        <dbReference type="ARBA" id="ARBA00022989"/>
    </source>
</evidence>
<comment type="subcellular location">
    <subcellularLocation>
        <location evidence="2">Membrane</location>
    </subcellularLocation>
</comment>